<comment type="caution">
    <text evidence="1">The sequence shown here is derived from an EMBL/GenBank/DDBJ whole genome shotgun (WGS) entry which is preliminary data.</text>
</comment>
<dbReference type="AlphaFoldDB" id="A0A8S1Q095"/>
<evidence type="ECO:0000313" key="1">
    <source>
        <dbReference type="EMBL" id="CAD8108645.1"/>
    </source>
</evidence>
<proteinExistence type="predicted"/>
<gene>
    <name evidence="1" type="ORF">PSON_ATCC_30995.1.T0910176</name>
</gene>
<dbReference type="Proteomes" id="UP000692954">
    <property type="component" value="Unassembled WGS sequence"/>
</dbReference>
<organism evidence="1 2">
    <name type="scientific">Paramecium sonneborni</name>
    <dbReference type="NCBI Taxonomy" id="65129"/>
    <lineage>
        <taxon>Eukaryota</taxon>
        <taxon>Sar</taxon>
        <taxon>Alveolata</taxon>
        <taxon>Ciliophora</taxon>
        <taxon>Intramacronucleata</taxon>
        <taxon>Oligohymenophorea</taxon>
        <taxon>Peniculida</taxon>
        <taxon>Parameciidae</taxon>
        <taxon>Paramecium</taxon>
    </lineage>
</organism>
<reference evidence="1" key="1">
    <citation type="submission" date="2021-01" db="EMBL/GenBank/DDBJ databases">
        <authorList>
            <consortium name="Genoscope - CEA"/>
            <person name="William W."/>
        </authorList>
    </citation>
    <scope>NUCLEOTIDE SEQUENCE</scope>
</reference>
<name>A0A8S1Q095_9CILI</name>
<accession>A0A8S1Q095</accession>
<dbReference type="EMBL" id="CAJJDN010000091">
    <property type="protein sequence ID" value="CAD8108645.1"/>
    <property type="molecule type" value="Genomic_DNA"/>
</dbReference>
<evidence type="ECO:0000313" key="2">
    <source>
        <dbReference type="Proteomes" id="UP000692954"/>
    </source>
</evidence>
<sequence length="36" mass="4332">MRWICQTKFCILKGVWNSVVLMERNQNLGFQQVFTI</sequence>
<keyword evidence="2" id="KW-1185">Reference proteome</keyword>
<protein>
    <submittedName>
        <fullName evidence="1">Uncharacterized protein</fullName>
    </submittedName>
</protein>